<proteinExistence type="predicted"/>
<dbReference type="Pfam" id="PF13007">
    <property type="entry name" value="LZ_Tnp_IS66"/>
    <property type="match status" value="1"/>
</dbReference>
<evidence type="ECO:0000313" key="3">
    <source>
        <dbReference type="EMBL" id="NFN34046.1"/>
    </source>
</evidence>
<evidence type="ECO:0000313" key="2">
    <source>
        <dbReference type="EMBL" id="NFF88415.1"/>
    </source>
</evidence>
<dbReference type="EMBL" id="SWOV01000029">
    <property type="protein sequence ID" value="NFF88415.1"/>
    <property type="molecule type" value="Genomic_DNA"/>
</dbReference>
<dbReference type="EMBL" id="SWVK01000003">
    <property type="protein sequence ID" value="NFN34046.1"/>
    <property type="molecule type" value="Genomic_DNA"/>
</dbReference>
<dbReference type="Proteomes" id="UP000476820">
    <property type="component" value="Unassembled WGS sequence"/>
</dbReference>
<sequence>MNIKDDKKETTHLENQILNKNRKIFGKSSEQVDLNQLFLFDEAKKIVI</sequence>
<reference evidence="4 5" key="1">
    <citation type="submission" date="2019-04" db="EMBL/GenBank/DDBJ databases">
        <title>Genome sequencing of Clostridium botulinum Groups I-IV and Clostridium butyricum.</title>
        <authorList>
            <person name="Brunt J."/>
            <person name="Van Vliet A.H.M."/>
            <person name="Stringer S.C."/>
            <person name="Carter A.T."/>
            <person name="Peck M.W."/>
        </authorList>
    </citation>
    <scope>NUCLEOTIDE SEQUENCE [LARGE SCALE GENOMIC DNA]</scope>
    <source>
        <strain evidence="2 5">1605</strain>
        <strain evidence="3 4">CB-K-33E</strain>
    </source>
</reference>
<dbReference type="RefSeq" id="WP_154568071.1">
    <property type="nucleotide sequence ID" value="NZ_LGIJ01000034.1"/>
</dbReference>
<comment type="caution">
    <text evidence="3">The sequence shown here is derived from an EMBL/GenBank/DDBJ whole genome shotgun (WGS) entry which is preliminary data.</text>
</comment>
<evidence type="ECO:0000259" key="1">
    <source>
        <dbReference type="Pfam" id="PF13007"/>
    </source>
</evidence>
<dbReference type="Proteomes" id="UP000473681">
    <property type="component" value="Unassembled WGS sequence"/>
</dbReference>
<feature type="domain" description="Transposase TnpC homeodomain" evidence="1">
    <location>
        <begin position="12"/>
        <end position="43"/>
    </location>
</feature>
<protein>
    <recommendedName>
        <fullName evidence="1">Transposase TnpC homeodomain domain-containing protein</fullName>
    </recommendedName>
</protein>
<gene>
    <name evidence="2" type="ORF">FC774_11110</name>
    <name evidence="3" type="ORF">FDB51_02680</name>
</gene>
<dbReference type="OrthoDB" id="9760067at2"/>
<evidence type="ECO:0000313" key="5">
    <source>
        <dbReference type="Proteomes" id="UP000476820"/>
    </source>
</evidence>
<accession>A0A6B4MLQ5</accession>
<name>A0A6B4MLQ5_CLOBO</name>
<dbReference type="InterPro" id="IPR024463">
    <property type="entry name" value="Transposase_TnpC_homeodom"/>
</dbReference>
<organism evidence="3 4">
    <name type="scientific">Clostridium botulinum</name>
    <dbReference type="NCBI Taxonomy" id="1491"/>
    <lineage>
        <taxon>Bacteria</taxon>
        <taxon>Bacillati</taxon>
        <taxon>Bacillota</taxon>
        <taxon>Clostridia</taxon>
        <taxon>Eubacteriales</taxon>
        <taxon>Clostridiaceae</taxon>
        <taxon>Clostridium</taxon>
    </lineage>
</organism>
<dbReference type="AlphaFoldDB" id="A0A6B4MLQ5"/>
<evidence type="ECO:0000313" key="4">
    <source>
        <dbReference type="Proteomes" id="UP000473681"/>
    </source>
</evidence>